<sequence>MSPVLEMVNTSEEIGSLSMNITESVHGPLEPAMFVHLSDVVNTALAVAGVPTHAAVHCAVAALTH</sequence>
<evidence type="ECO:0000313" key="1">
    <source>
        <dbReference type="EMBL" id="EST29224.1"/>
    </source>
</evidence>
<organism evidence="1 2">
    <name type="scientific">Streptomyces roseochromogenus subsp. oscitans DS 12.976</name>
    <dbReference type="NCBI Taxonomy" id="1352936"/>
    <lineage>
        <taxon>Bacteria</taxon>
        <taxon>Bacillati</taxon>
        <taxon>Actinomycetota</taxon>
        <taxon>Actinomycetes</taxon>
        <taxon>Kitasatosporales</taxon>
        <taxon>Streptomycetaceae</taxon>
        <taxon>Streptomyces</taxon>
    </lineage>
</organism>
<reference evidence="1 2" key="1">
    <citation type="journal article" date="2014" name="Genome Announc.">
        <title>Draft Genome Sequence of Streptomyces roseochromogenes subsp. oscitans DS 12.976, Producer of the Aminocoumarin Antibiotic Clorobiocin.</title>
        <authorList>
            <person name="Ruckert C."/>
            <person name="Kalinowski J."/>
            <person name="Heide L."/>
            <person name="Apel A.K."/>
        </authorList>
    </citation>
    <scope>NUCLEOTIDE SEQUENCE [LARGE SCALE GENOMIC DNA]</scope>
    <source>
        <strain evidence="1 2">DS 12.976</strain>
    </source>
</reference>
<comment type="caution">
    <text evidence="1">The sequence shown here is derived from an EMBL/GenBank/DDBJ whole genome shotgun (WGS) entry which is preliminary data.</text>
</comment>
<dbReference type="EMBL" id="AWQX01000181">
    <property type="protein sequence ID" value="EST29224.1"/>
    <property type="molecule type" value="Genomic_DNA"/>
</dbReference>
<dbReference type="PATRIC" id="fig|1352936.5.peg.4371"/>
<keyword evidence="2" id="KW-1185">Reference proteome</keyword>
<protein>
    <submittedName>
        <fullName evidence="1">Uncharacterized protein</fullName>
    </submittedName>
</protein>
<dbReference type="Proteomes" id="UP000017984">
    <property type="component" value="Chromosome"/>
</dbReference>
<dbReference type="HOGENOM" id="CLU_2848086_0_0_11"/>
<proteinExistence type="predicted"/>
<accession>V6KJS0</accession>
<dbReference type="AlphaFoldDB" id="V6KJS0"/>
<gene>
    <name evidence="1" type="ORF">M878_20855</name>
</gene>
<name>V6KJS0_STRRC</name>
<evidence type="ECO:0000313" key="2">
    <source>
        <dbReference type="Proteomes" id="UP000017984"/>
    </source>
</evidence>